<proteinExistence type="predicted"/>
<reference evidence="2 3" key="1">
    <citation type="submission" date="2017-07" db="EMBL/GenBank/DDBJ databases">
        <title>A draft genome sequence of Komagataeibacter sucrofermentans LMG 18788.</title>
        <authorList>
            <person name="Skraban J."/>
            <person name="Cleenwerck I."/>
            <person name="Vandamme P."/>
            <person name="Trcek J."/>
        </authorList>
    </citation>
    <scope>NUCLEOTIDE SEQUENCE [LARGE SCALE GENOMIC DNA]</scope>
    <source>
        <strain evidence="2 3">LMG 18788</strain>
    </source>
</reference>
<accession>A0A318QEF4</accession>
<dbReference type="Proteomes" id="UP000247814">
    <property type="component" value="Unassembled WGS sequence"/>
</dbReference>
<dbReference type="EMBL" id="NKUA01000051">
    <property type="protein sequence ID" value="PYD77415.1"/>
    <property type="molecule type" value="Genomic_DNA"/>
</dbReference>
<organism evidence="2 3">
    <name type="scientific">Komagataeibacter sucrofermentans</name>
    <dbReference type="NCBI Taxonomy" id="1053551"/>
    <lineage>
        <taxon>Bacteria</taxon>
        <taxon>Pseudomonadati</taxon>
        <taxon>Pseudomonadota</taxon>
        <taxon>Alphaproteobacteria</taxon>
        <taxon>Acetobacterales</taxon>
        <taxon>Acetobacteraceae</taxon>
        <taxon>Komagataeibacter</taxon>
    </lineage>
</organism>
<sequence>MVRVHSGTPSRRPTNVTLPVQLLEE</sequence>
<comment type="caution">
    <text evidence="2">The sequence shown here is derived from an EMBL/GenBank/DDBJ whole genome shotgun (WGS) entry which is preliminary data.</text>
</comment>
<keyword evidence="3" id="KW-1185">Reference proteome</keyword>
<evidence type="ECO:0000256" key="1">
    <source>
        <dbReference type="SAM" id="MobiDB-lite"/>
    </source>
</evidence>
<feature type="region of interest" description="Disordered" evidence="1">
    <location>
        <begin position="1"/>
        <end position="25"/>
    </location>
</feature>
<feature type="compositionally biased region" description="Polar residues" evidence="1">
    <location>
        <begin position="7"/>
        <end position="18"/>
    </location>
</feature>
<name>A0A318QEF4_9PROT</name>
<protein>
    <submittedName>
        <fullName evidence="2">Post-segregation antitoxin CcdA</fullName>
    </submittedName>
</protein>
<feature type="non-terminal residue" evidence="2">
    <location>
        <position position="25"/>
    </location>
</feature>
<evidence type="ECO:0000313" key="2">
    <source>
        <dbReference type="EMBL" id="PYD77415.1"/>
    </source>
</evidence>
<dbReference type="AlphaFoldDB" id="A0A318QEF4"/>
<evidence type="ECO:0000313" key="3">
    <source>
        <dbReference type="Proteomes" id="UP000247814"/>
    </source>
</evidence>
<gene>
    <name evidence="2" type="ORF">CFR77_15415</name>
</gene>